<gene>
    <name evidence="1" type="ORF">GCM10009559_17310</name>
</gene>
<accession>A0ABN1PLU7</accession>
<sequence length="220" mass="23100">MPGLRQLVSATFAGVARWRSAPALHSRGALFDARVALTERDSVLANALGGTGERPALVRLSKGAGTPGGLPDLLGVAVRTEIGGHVLDVLFTSGNRVLVPSHGWTRRPYTTLMPYAAAGTRVVLGLEPEDRLATSGADPATVAAPMAFTLTEREHGVTRAVGRLVLEAPHEGGPVAFDPVHNTHPQLVPSPPLRRLRAWAYTGSRRGRGVGARELGRGPG</sequence>
<reference evidence="1 2" key="1">
    <citation type="journal article" date="2019" name="Int. J. Syst. Evol. Microbiol.">
        <title>The Global Catalogue of Microorganisms (GCM) 10K type strain sequencing project: providing services to taxonomists for standard genome sequencing and annotation.</title>
        <authorList>
            <consortium name="The Broad Institute Genomics Platform"/>
            <consortium name="The Broad Institute Genome Sequencing Center for Infectious Disease"/>
            <person name="Wu L."/>
            <person name="Ma J."/>
        </authorList>
    </citation>
    <scope>NUCLEOTIDE SEQUENCE [LARGE SCALE GENOMIC DNA]</scope>
    <source>
        <strain evidence="1 2">JCM 11117</strain>
    </source>
</reference>
<organism evidence="1 2">
    <name type="scientific">Pseudonocardia zijingensis</name>
    <dbReference type="NCBI Taxonomy" id="153376"/>
    <lineage>
        <taxon>Bacteria</taxon>
        <taxon>Bacillati</taxon>
        <taxon>Actinomycetota</taxon>
        <taxon>Actinomycetes</taxon>
        <taxon>Pseudonocardiales</taxon>
        <taxon>Pseudonocardiaceae</taxon>
        <taxon>Pseudonocardia</taxon>
    </lineage>
</organism>
<evidence type="ECO:0000313" key="1">
    <source>
        <dbReference type="EMBL" id="GAA0930130.1"/>
    </source>
</evidence>
<protein>
    <recommendedName>
        <fullName evidence="3">Phosphodiesterase</fullName>
    </recommendedName>
</protein>
<evidence type="ECO:0000313" key="2">
    <source>
        <dbReference type="Proteomes" id="UP001499967"/>
    </source>
</evidence>
<proteinExistence type="predicted"/>
<dbReference type="RefSeq" id="WP_343940741.1">
    <property type="nucleotide sequence ID" value="NZ_BAAAHP010000048.1"/>
</dbReference>
<dbReference type="Proteomes" id="UP001499967">
    <property type="component" value="Unassembled WGS sequence"/>
</dbReference>
<name>A0ABN1PLU7_9PSEU</name>
<keyword evidence="2" id="KW-1185">Reference proteome</keyword>
<comment type="caution">
    <text evidence="1">The sequence shown here is derived from an EMBL/GenBank/DDBJ whole genome shotgun (WGS) entry which is preliminary data.</text>
</comment>
<dbReference type="EMBL" id="BAAAHP010000048">
    <property type="protein sequence ID" value="GAA0930130.1"/>
    <property type="molecule type" value="Genomic_DNA"/>
</dbReference>
<evidence type="ECO:0008006" key="3">
    <source>
        <dbReference type="Google" id="ProtNLM"/>
    </source>
</evidence>